<organism evidence="3 4">
    <name type="scientific">Laodelphax striatellus</name>
    <name type="common">Small brown planthopper</name>
    <name type="synonym">Delphax striatella</name>
    <dbReference type="NCBI Taxonomy" id="195883"/>
    <lineage>
        <taxon>Eukaryota</taxon>
        <taxon>Metazoa</taxon>
        <taxon>Ecdysozoa</taxon>
        <taxon>Arthropoda</taxon>
        <taxon>Hexapoda</taxon>
        <taxon>Insecta</taxon>
        <taxon>Pterygota</taxon>
        <taxon>Neoptera</taxon>
        <taxon>Paraneoptera</taxon>
        <taxon>Hemiptera</taxon>
        <taxon>Auchenorrhyncha</taxon>
        <taxon>Fulgoroidea</taxon>
        <taxon>Delphacidae</taxon>
        <taxon>Criomorphinae</taxon>
        <taxon>Laodelphax</taxon>
    </lineage>
</organism>
<evidence type="ECO:0000313" key="3">
    <source>
        <dbReference type="EMBL" id="RZF48980.1"/>
    </source>
</evidence>
<evidence type="ECO:0000256" key="1">
    <source>
        <dbReference type="SAM" id="MobiDB-lite"/>
    </source>
</evidence>
<feature type="compositionally biased region" description="Basic and acidic residues" evidence="1">
    <location>
        <begin position="182"/>
        <end position="195"/>
    </location>
</feature>
<feature type="chain" id="PRO_5019817116" evidence="2">
    <location>
        <begin position="24"/>
        <end position="233"/>
    </location>
</feature>
<feature type="compositionally biased region" description="Acidic residues" evidence="1">
    <location>
        <begin position="197"/>
        <end position="212"/>
    </location>
</feature>
<comment type="caution">
    <text evidence="3">The sequence shown here is derived from an EMBL/GenBank/DDBJ whole genome shotgun (WGS) entry which is preliminary data.</text>
</comment>
<feature type="signal peptide" evidence="2">
    <location>
        <begin position="1"/>
        <end position="23"/>
    </location>
</feature>
<keyword evidence="2" id="KW-0732">Signal</keyword>
<dbReference type="AlphaFoldDB" id="A0A482XUG9"/>
<evidence type="ECO:0000256" key="2">
    <source>
        <dbReference type="SAM" id="SignalP"/>
    </source>
</evidence>
<name>A0A482XUG9_LAOST</name>
<feature type="region of interest" description="Disordered" evidence="1">
    <location>
        <begin position="28"/>
        <end position="56"/>
    </location>
</feature>
<reference evidence="3 4" key="1">
    <citation type="journal article" date="2017" name="Gigascience">
        <title>Genome sequence of the small brown planthopper, Laodelphax striatellus.</title>
        <authorList>
            <person name="Zhu J."/>
            <person name="Jiang F."/>
            <person name="Wang X."/>
            <person name="Yang P."/>
            <person name="Bao Y."/>
            <person name="Zhao W."/>
            <person name="Wang W."/>
            <person name="Lu H."/>
            <person name="Wang Q."/>
            <person name="Cui N."/>
            <person name="Li J."/>
            <person name="Chen X."/>
            <person name="Luo L."/>
            <person name="Yu J."/>
            <person name="Kang L."/>
            <person name="Cui F."/>
        </authorList>
    </citation>
    <scope>NUCLEOTIDE SEQUENCE [LARGE SCALE GENOMIC DNA]</scope>
    <source>
        <strain evidence="3">Lst14</strain>
    </source>
</reference>
<dbReference type="EMBL" id="QKKF02000817">
    <property type="protein sequence ID" value="RZF48980.1"/>
    <property type="molecule type" value="Genomic_DNA"/>
</dbReference>
<dbReference type="InParanoid" id="A0A482XUG9"/>
<gene>
    <name evidence="3" type="ORF">LSTR_LSTR003056</name>
</gene>
<proteinExistence type="predicted"/>
<feature type="region of interest" description="Disordered" evidence="1">
    <location>
        <begin position="182"/>
        <end position="233"/>
    </location>
</feature>
<evidence type="ECO:0000313" key="4">
    <source>
        <dbReference type="Proteomes" id="UP000291343"/>
    </source>
</evidence>
<accession>A0A482XUG9</accession>
<sequence length="233" mass="27302">MILLRVHLLLLLGCILYVACVEGARKAEPKEKAEAEEKTGDKETTKDAKDPEQNKQVQRRYWFPKKLLHKAFHVVGDAVKDVWNRHVTGYRNPGKKGRKIRLPDTFFVVEREYKGLAEMRTATSFHNVKAWRVQLKSIHDDISERSKTVRFIEKKMFDEEGEPINYLGEIKLETPDRTKWKFLNQKREEEEKTNGNEEGEEEEKEVGEDEEEKEKGAEKKDKPKKRKHRGGGK</sequence>
<dbReference type="Proteomes" id="UP000291343">
    <property type="component" value="Unassembled WGS sequence"/>
</dbReference>
<feature type="compositionally biased region" description="Basic and acidic residues" evidence="1">
    <location>
        <begin position="28"/>
        <end position="53"/>
    </location>
</feature>
<keyword evidence="4" id="KW-1185">Reference proteome</keyword>
<feature type="compositionally biased region" description="Basic residues" evidence="1">
    <location>
        <begin position="222"/>
        <end position="233"/>
    </location>
</feature>
<protein>
    <submittedName>
        <fullName evidence="3">Uncharacterized protein</fullName>
    </submittedName>
</protein>